<feature type="region of interest" description="Disordered" evidence="1">
    <location>
        <begin position="1"/>
        <end position="50"/>
    </location>
</feature>
<organism evidence="2 3">
    <name type="scientific">Prunus yedoensis var. nudiflora</name>
    <dbReference type="NCBI Taxonomy" id="2094558"/>
    <lineage>
        <taxon>Eukaryota</taxon>
        <taxon>Viridiplantae</taxon>
        <taxon>Streptophyta</taxon>
        <taxon>Embryophyta</taxon>
        <taxon>Tracheophyta</taxon>
        <taxon>Spermatophyta</taxon>
        <taxon>Magnoliopsida</taxon>
        <taxon>eudicotyledons</taxon>
        <taxon>Gunneridae</taxon>
        <taxon>Pentapetalae</taxon>
        <taxon>rosids</taxon>
        <taxon>fabids</taxon>
        <taxon>Rosales</taxon>
        <taxon>Rosaceae</taxon>
        <taxon>Amygdaloideae</taxon>
        <taxon>Amygdaleae</taxon>
        <taxon>Prunus</taxon>
    </lineage>
</organism>
<sequence>MSIPSDEFDEDYISSSRSTEYGEKDSPSSPTVGMKDPAIDSPPDSTGSIRSWESPLFRCLLLADEAPYLEKKA</sequence>
<name>A0A314UWH0_PRUYE</name>
<dbReference type="EMBL" id="PJQY01003242">
    <property type="protein sequence ID" value="PQM39079.1"/>
    <property type="molecule type" value="Genomic_DNA"/>
</dbReference>
<feature type="compositionally biased region" description="Acidic residues" evidence="1">
    <location>
        <begin position="1"/>
        <end position="12"/>
    </location>
</feature>
<reference evidence="2 3" key="1">
    <citation type="submission" date="2018-02" db="EMBL/GenBank/DDBJ databases">
        <title>Draft genome of wild Prunus yedoensis var. nudiflora.</title>
        <authorList>
            <person name="Baek S."/>
            <person name="Kim J.-H."/>
            <person name="Choi K."/>
            <person name="Kim G.-B."/>
            <person name="Cho A."/>
            <person name="Jang H."/>
            <person name="Shin C.-H."/>
            <person name="Yu H.-J."/>
            <person name="Mun J.-H."/>
        </authorList>
    </citation>
    <scope>NUCLEOTIDE SEQUENCE [LARGE SCALE GENOMIC DNA]</scope>
    <source>
        <strain evidence="3">cv. Jeju island</strain>
        <tissue evidence="2">Leaf</tissue>
    </source>
</reference>
<dbReference type="Proteomes" id="UP000250321">
    <property type="component" value="Unassembled WGS sequence"/>
</dbReference>
<accession>A0A314UWH0</accession>
<evidence type="ECO:0000256" key="1">
    <source>
        <dbReference type="SAM" id="MobiDB-lite"/>
    </source>
</evidence>
<comment type="caution">
    <text evidence="2">The sequence shown here is derived from an EMBL/GenBank/DDBJ whole genome shotgun (WGS) entry which is preliminary data.</text>
</comment>
<gene>
    <name evidence="2" type="ORF">Pyn_16937</name>
</gene>
<protein>
    <submittedName>
        <fullName evidence="2">Uncharacterized protein</fullName>
    </submittedName>
</protein>
<evidence type="ECO:0000313" key="2">
    <source>
        <dbReference type="EMBL" id="PQM39079.1"/>
    </source>
</evidence>
<proteinExistence type="predicted"/>
<keyword evidence="3" id="KW-1185">Reference proteome</keyword>
<evidence type="ECO:0000313" key="3">
    <source>
        <dbReference type="Proteomes" id="UP000250321"/>
    </source>
</evidence>
<dbReference type="AlphaFoldDB" id="A0A314UWH0"/>